<gene>
    <name evidence="2" type="ordered locus">Sinac_2892</name>
</gene>
<dbReference type="HOGENOM" id="CLU_2467330_0_0_0"/>
<keyword evidence="1" id="KW-0812">Transmembrane</keyword>
<dbReference type="KEGG" id="saci:Sinac_2892"/>
<keyword evidence="1" id="KW-0472">Membrane</keyword>
<reference evidence="2 3" key="1">
    <citation type="submission" date="2012-02" db="EMBL/GenBank/DDBJ databases">
        <title>Complete sequence of chromosome of Singulisphaera acidiphila DSM 18658.</title>
        <authorList>
            <consortium name="US DOE Joint Genome Institute (JGI-PGF)"/>
            <person name="Lucas S."/>
            <person name="Copeland A."/>
            <person name="Lapidus A."/>
            <person name="Glavina del Rio T."/>
            <person name="Dalin E."/>
            <person name="Tice H."/>
            <person name="Bruce D."/>
            <person name="Goodwin L."/>
            <person name="Pitluck S."/>
            <person name="Peters L."/>
            <person name="Ovchinnikova G."/>
            <person name="Chertkov O."/>
            <person name="Kyrpides N."/>
            <person name="Mavromatis K."/>
            <person name="Ivanova N."/>
            <person name="Brettin T."/>
            <person name="Detter J.C."/>
            <person name="Han C."/>
            <person name="Larimer F."/>
            <person name="Land M."/>
            <person name="Hauser L."/>
            <person name="Markowitz V."/>
            <person name="Cheng J.-F."/>
            <person name="Hugenholtz P."/>
            <person name="Woyke T."/>
            <person name="Wu D."/>
            <person name="Tindall B."/>
            <person name="Pomrenke H."/>
            <person name="Brambilla E."/>
            <person name="Klenk H.-P."/>
            <person name="Eisen J.A."/>
        </authorList>
    </citation>
    <scope>NUCLEOTIDE SEQUENCE [LARGE SCALE GENOMIC DNA]</scope>
    <source>
        <strain evidence="3">ATCC BAA-1392 / DSM 18658 / VKM B-2454 / MOB10</strain>
    </source>
</reference>
<keyword evidence="3" id="KW-1185">Reference proteome</keyword>
<dbReference type="AlphaFoldDB" id="L0DES9"/>
<evidence type="ECO:0000256" key="1">
    <source>
        <dbReference type="SAM" id="Phobius"/>
    </source>
</evidence>
<evidence type="ECO:0000313" key="2">
    <source>
        <dbReference type="EMBL" id="AGA27181.1"/>
    </source>
</evidence>
<dbReference type="Proteomes" id="UP000010798">
    <property type="component" value="Chromosome"/>
</dbReference>
<accession>L0DES9</accession>
<protein>
    <submittedName>
        <fullName evidence="2">Uncharacterized protein</fullName>
    </submittedName>
</protein>
<dbReference type="EMBL" id="CP003364">
    <property type="protein sequence ID" value="AGA27181.1"/>
    <property type="molecule type" value="Genomic_DNA"/>
</dbReference>
<name>L0DES9_SINAD</name>
<proteinExistence type="predicted"/>
<feature type="transmembrane region" description="Helical" evidence="1">
    <location>
        <begin position="21"/>
        <end position="42"/>
    </location>
</feature>
<evidence type="ECO:0000313" key="3">
    <source>
        <dbReference type="Proteomes" id="UP000010798"/>
    </source>
</evidence>
<organism evidence="2 3">
    <name type="scientific">Singulisphaera acidiphila (strain ATCC BAA-1392 / DSM 18658 / VKM B-2454 / MOB10)</name>
    <dbReference type="NCBI Taxonomy" id="886293"/>
    <lineage>
        <taxon>Bacteria</taxon>
        <taxon>Pseudomonadati</taxon>
        <taxon>Planctomycetota</taxon>
        <taxon>Planctomycetia</taxon>
        <taxon>Isosphaerales</taxon>
        <taxon>Isosphaeraceae</taxon>
        <taxon>Singulisphaera</taxon>
    </lineage>
</organism>
<keyword evidence="1" id="KW-1133">Transmembrane helix</keyword>
<sequence length="88" mass="9915">MIHQQRPPVEERERGAKKRCSYLFVRMLMCSFGGLMSMLAVLVRGLGMLLSGFVLAHIVMVGRLQVVMSSSRMVSGGHVMMFTRDVLR</sequence>
<feature type="transmembrane region" description="Helical" evidence="1">
    <location>
        <begin position="48"/>
        <end position="66"/>
    </location>
</feature>